<dbReference type="Proteomes" id="UP000030746">
    <property type="component" value="Unassembled WGS sequence"/>
</dbReference>
<sequence>MSKGETIRNHTVSKTLSVPLRFIGAQELMSTAPNAYSGFLAKRGRRERLVERFNLPNKAIFNDIKKWRKRFIIISQGCVYIYDKEISSRPHQSFPLYGYNRISKMGSDHDAFTFRLEGKNGGGFKIYYFSTATDEERKVDLHNY</sequence>
<reference evidence="2 3" key="1">
    <citation type="journal article" date="2013" name="Nature">
        <title>Insights into bilaterian evolution from three spiralian genomes.</title>
        <authorList>
            <person name="Simakov O."/>
            <person name="Marletaz F."/>
            <person name="Cho S.J."/>
            <person name="Edsinger-Gonzales E."/>
            <person name="Havlak P."/>
            <person name="Hellsten U."/>
            <person name="Kuo D.H."/>
            <person name="Larsson T."/>
            <person name="Lv J."/>
            <person name="Arendt D."/>
            <person name="Savage R."/>
            <person name="Osoegawa K."/>
            <person name="de Jong P."/>
            <person name="Grimwood J."/>
            <person name="Chapman J.A."/>
            <person name="Shapiro H."/>
            <person name="Aerts A."/>
            <person name="Otillar R.P."/>
            <person name="Terry A.Y."/>
            <person name="Boore J.L."/>
            <person name="Grigoriev I.V."/>
            <person name="Lindberg D.R."/>
            <person name="Seaver E.C."/>
            <person name="Weisblat D.A."/>
            <person name="Putnam N.H."/>
            <person name="Rokhsar D.S."/>
        </authorList>
    </citation>
    <scope>NUCLEOTIDE SEQUENCE [LARGE SCALE GENOMIC DNA]</scope>
</reference>
<dbReference type="GO" id="GO:0007165">
    <property type="term" value="P:signal transduction"/>
    <property type="evidence" value="ECO:0007669"/>
    <property type="project" value="InterPro"/>
</dbReference>
<dbReference type="InterPro" id="IPR011993">
    <property type="entry name" value="PH-like_dom_sf"/>
</dbReference>
<dbReference type="OrthoDB" id="6116659at2759"/>
<dbReference type="RefSeq" id="XP_009066695.1">
    <property type="nucleotide sequence ID" value="XM_009068447.1"/>
</dbReference>
<feature type="domain" description="PH" evidence="1">
    <location>
        <begin position="33"/>
        <end position="144"/>
    </location>
</feature>
<dbReference type="KEGG" id="lgi:LOTGIDRAFT_229878"/>
<dbReference type="PROSITE" id="PS50003">
    <property type="entry name" value="PH_DOMAIN"/>
    <property type="match status" value="1"/>
</dbReference>
<dbReference type="PANTHER" id="PTHR15126">
    <property type="entry name" value="SH3-BINDING"/>
    <property type="match status" value="1"/>
</dbReference>
<dbReference type="EMBL" id="KB203854">
    <property type="protein sequence ID" value="ESO82907.1"/>
    <property type="molecule type" value="Genomic_DNA"/>
</dbReference>
<gene>
    <name evidence="2" type="ORF">LOTGIDRAFT_229878</name>
</gene>
<dbReference type="AlphaFoldDB" id="V3ZFP1"/>
<dbReference type="Pfam" id="PF00169">
    <property type="entry name" value="PH"/>
    <property type="match status" value="1"/>
</dbReference>
<dbReference type="STRING" id="225164.V3ZFP1"/>
<dbReference type="Gene3D" id="2.30.29.30">
    <property type="entry name" value="Pleckstrin-homology domain (PH domain)/Phosphotyrosine-binding domain (PTB)"/>
    <property type="match status" value="1"/>
</dbReference>
<dbReference type="SUPFAM" id="SSF50729">
    <property type="entry name" value="PH domain-like"/>
    <property type="match status" value="1"/>
</dbReference>
<accession>V3ZFP1</accession>
<organism evidence="2 3">
    <name type="scientific">Lottia gigantea</name>
    <name type="common">Giant owl limpet</name>
    <dbReference type="NCBI Taxonomy" id="225164"/>
    <lineage>
        <taxon>Eukaryota</taxon>
        <taxon>Metazoa</taxon>
        <taxon>Spiralia</taxon>
        <taxon>Lophotrochozoa</taxon>
        <taxon>Mollusca</taxon>
        <taxon>Gastropoda</taxon>
        <taxon>Patellogastropoda</taxon>
        <taxon>Lottioidea</taxon>
        <taxon>Lottiidae</taxon>
        <taxon>Lottia</taxon>
    </lineage>
</organism>
<dbReference type="CTD" id="20248133"/>
<dbReference type="InterPro" id="IPR035848">
    <property type="entry name" value="SH3BP2"/>
</dbReference>
<dbReference type="OMA" id="HAYLVAY"/>
<evidence type="ECO:0000259" key="1">
    <source>
        <dbReference type="PROSITE" id="PS50003"/>
    </source>
</evidence>
<dbReference type="HOGENOM" id="CLU_1798639_0_0_1"/>
<keyword evidence="3" id="KW-1185">Reference proteome</keyword>
<name>V3ZFP1_LOTGI</name>
<proteinExistence type="predicted"/>
<dbReference type="GeneID" id="20248133"/>
<dbReference type="GO" id="GO:0017124">
    <property type="term" value="F:SH3 domain binding"/>
    <property type="evidence" value="ECO:0007669"/>
    <property type="project" value="TreeGrafter"/>
</dbReference>
<protein>
    <recommendedName>
        <fullName evidence="1">PH domain-containing protein</fullName>
    </recommendedName>
</protein>
<dbReference type="PANTHER" id="PTHR15126:SF4">
    <property type="entry name" value="SH3 DOMAIN-BINDING PROTEIN 2"/>
    <property type="match status" value="1"/>
</dbReference>
<evidence type="ECO:0000313" key="2">
    <source>
        <dbReference type="EMBL" id="ESO82907.1"/>
    </source>
</evidence>
<evidence type="ECO:0000313" key="3">
    <source>
        <dbReference type="Proteomes" id="UP000030746"/>
    </source>
</evidence>
<dbReference type="InterPro" id="IPR001849">
    <property type="entry name" value="PH_domain"/>
</dbReference>